<dbReference type="EMBL" id="BRYB01004615">
    <property type="protein sequence ID" value="GMI34182.1"/>
    <property type="molecule type" value="Genomic_DNA"/>
</dbReference>
<proteinExistence type="predicted"/>
<protein>
    <submittedName>
        <fullName evidence="2">Uncharacterized protein</fullName>
    </submittedName>
</protein>
<feature type="non-terminal residue" evidence="2">
    <location>
        <position position="282"/>
    </location>
</feature>
<feature type="compositionally biased region" description="Basic and acidic residues" evidence="1">
    <location>
        <begin position="237"/>
        <end position="249"/>
    </location>
</feature>
<feature type="compositionally biased region" description="Acidic residues" evidence="1">
    <location>
        <begin position="67"/>
        <end position="76"/>
    </location>
</feature>
<feature type="compositionally biased region" description="Basic and acidic residues" evidence="1">
    <location>
        <begin position="196"/>
        <end position="214"/>
    </location>
</feature>
<organism evidence="2 3">
    <name type="scientific">Tetraparma gracilis</name>
    <dbReference type="NCBI Taxonomy" id="2962635"/>
    <lineage>
        <taxon>Eukaryota</taxon>
        <taxon>Sar</taxon>
        <taxon>Stramenopiles</taxon>
        <taxon>Ochrophyta</taxon>
        <taxon>Bolidophyceae</taxon>
        <taxon>Parmales</taxon>
        <taxon>Triparmaceae</taxon>
        <taxon>Tetraparma</taxon>
    </lineage>
</organism>
<feature type="region of interest" description="Disordered" evidence="1">
    <location>
        <begin position="59"/>
        <end position="282"/>
    </location>
</feature>
<keyword evidence="3" id="KW-1185">Reference proteome</keyword>
<feature type="compositionally biased region" description="Acidic residues" evidence="1">
    <location>
        <begin position="215"/>
        <end position="224"/>
    </location>
</feature>
<dbReference type="Proteomes" id="UP001165060">
    <property type="component" value="Unassembled WGS sequence"/>
</dbReference>
<reference evidence="2 3" key="1">
    <citation type="journal article" date="2023" name="Commun. Biol.">
        <title>Genome analysis of Parmales, the sister group of diatoms, reveals the evolutionary specialization of diatoms from phago-mixotrophs to photoautotrophs.</title>
        <authorList>
            <person name="Ban H."/>
            <person name="Sato S."/>
            <person name="Yoshikawa S."/>
            <person name="Yamada K."/>
            <person name="Nakamura Y."/>
            <person name="Ichinomiya M."/>
            <person name="Sato N."/>
            <person name="Blanc-Mathieu R."/>
            <person name="Endo H."/>
            <person name="Kuwata A."/>
            <person name="Ogata H."/>
        </authorList>
    </citation>
    <scope>NUCLEOTIDE SEQUENCE [LARGE SCALE GENOMIC DNA]</scope>
</reference>
<evidence type="ECO:0000256" key="1">
    <source>
        <dbReference type="SAM" id="MobiDB-lite"/>
    </source>
</evidence>
<gene>
    <name evidence="2" type="ORF">TeGR_g12535</name>
</gene>
<feature type="compositionally biased region" description="Basic and acidic residues" evidence="1">
    <location>
        <begin position="92"/>
        <end position="114"/>
    </location>
</feature>
<evidence type="ECO:0000313" key="2">
    <source>
        <dbReference type="EMBL" id="GMI34182.1"/>
    </source>
</evidence>
<sequence length="282" mass="30914">MKDVTTLEDSSNTICISHPVRDFRLLAPTLADHAVWMMGLIQLCQFAEYVKDGEVVRNRSSSVVESTDAEEEEEKEADPAEWNNADASSADFQKRKGEEEKEIVDSDLSRAERAARRKQRREQRRGPNGEVLGEDHRIGKGGDVGDATNERVARHIRGGADDATNMPGGPPVSAGHDEERQREAEERWQQKQAVSMDRDHGATNYEEGKEGDESIRDDEGEEEKTSEPEVGVGGPGGEEKGAEPEDGPKKVRAPPKGKPKKKKKPPAGPPPGDEGEVGKGQF</sequence>
<feature type="compositionally biased region" description="Basic and acidic residues" evidence="1">
    <location>
        <begin position="175"/>
        <end position="189"/>
    </location>
</feature>
<evidence type="ECO:0000313" key="3">
    <source>
        <dbReference type="Proteomes" id="UP001165060"/>
    </source>
</evidence>
<feature type="compositionally biased region" description="Basic residues" evidence="1">
    <location>
        <begin position="250"/>
        <end position="265"/>
    </location>
</feature>
<name>A0ABQ6MV84_9STRA</name>
<accession>A0ABQ6MV84</accession>
<comment type="caution">
    <text evidence="2">The sequence shown here is derived from an EMBL/GenBank/DDBJ whole genome shotgun (WGS) entry which is preliminary data.</text>
</comment>